<dbReference type="HAMAP" id="MF_00122">
    <property type="entry name" value="GatC"/>
    <property type="match status" value="1"/>
</dbReference>
<dbReference type="GO" id="GO:0005524">
    <property type="term" value="F:ATP binding"/>
    <property type="evidence" value="ECO:0007669"/>
    <property type="project" value="UniProtKB-KW"/>
</dbReference>
<dbReference type="NCBIfam" id="TIGR00135">
    <property type="entry name" value="gatC"/>
    <property type="match status" value="1"/>
</dbReference>
<dbReference type="PANTHER" id="PTHR15004:SF0">
    <property type="entry name" value="GLUTAMYL-TRNA(GLN) AMIDOTRANSFERASE SUBUNIT C, MITOCHONDRIAL"/>
    <property type="match status" value="1"/>
</dbReference>
<keyword evidence="1" id="KW-0648">Protein biosynthesis</keyword>
<protein>
    <recommendedName>
        <fullName evidence="1">Aspartyl/glutamyl-tRNA(Asn/Gln) amidotransferase subunit C</fullName>
        <shortName evidence="1">Asp/Glu-ADT subunit C</shortName>
        <ecNumber evidence="1">6.3.5.-</ecNumber>
    </recommendedName>
</protein>
<name>A0A939LWJ1_9MICO</name>
<dbReference type="GO" id="GO:0050567">
    <property type="term" value="F:glutaminyl-tRNA synthase (glutamine-hydrolyzing) activity"/>
    <property type="evidence" value="ECO:0007669"/>
    <property type="project" value="UniProtKB-UniRule"/>
</dbReference>
<dbReference type="GO" id="GO:0006450">
    <property type="term" value="P:regulation of translational fidelity"/>
    <property type="evidence" value="ECO:0007669"/>
    <property type="project" value="InterPro"/>
</dbReference>
<evidence type="ECO:0000313" key="2">
    <source>
        <dbReference type="EMBL" id="MBO1806089.1"/>
    </source>
</evidence>
<dbReference type="AlphaFoldDB" id="A0A939LWJ1"/>
<comment type="catalytic activity">
    <reaction evidence="1">
        <text>L-aspartyl-tRNA(Asn) + L-glutamine + ATP + H2O = L-asparaginyl-tRNA(Asn) + L-glutamate + ADP + phosphate + 2 H(+)</text>
        <dbReference type="Rhea" id="RHEA:14513"/>
        <dbReference type="Rhea" id="RHEA-COMP:9674"/>
        <dbReference type="Rhea" id="RHEA-COMP:9677"/>
        <dbReference type="ChEBI" id="CHEBI:15377"/>
        <dbReference type="ChEBI" id="CHEBI:15378"/>
        <dbReference type="ChEBI" id="CHEBI:29985"/>
        <dbReference type="ChEBI" id="CHEBI:30616"/>
        <dbReference type="ChEBI" id="CHEBI:43474"/>
        <dbReference type="ChEBI" id="CHEBI:58359"/>
        <dbReference type="ChEBI" id="CHEBI:78515"/>
        <dbReference type="ChEBI" id="CHEBI:78516"/>
        <dbReference type="ChEBI" id="CHEBI:456216"/>
    </reaction>
</comment>
<dbReference type="InterPro" id="IPR003837">
    <property type="entry name" value="GatC"/>
</dbReference>
<dbReference type="PANTHER" id="PTHR15004">
    <property type="entry name" value="GLUTAMYL-TRNA(GLN) AMIDOTRANSFERASE SUBUNIT C, MITOCHONDRIAL"/>
    <property type="match status" value="1"/>
</dbReference>
<dbReference type="GO" id="GO:0006412">
    <property type="term" value="P:translation"/>
    <property type="evidence" value="ECO:0007669"/>
    <property type="project" value="UniProtKB-UniRule"/>
</dbReference>
<sequence>MPETTAAAAGTGTSSEITADTVQHLAGLSRIALTDAEVESLTSELGSILTNIAKVSEVATADVPATSHPIPINNVTRPDEIADVLTREEALANAPEAADGMFRVSSILGEEQ</sequence>
<keyword evidence="1" id="KW-0436">Ligase</keyword>
<comment type="function">
    <text evidence="1">Allows the formation of correctly charged Asn-tRNA(Asn) or Gln-tRNA(Gln) through the transamidation of misacylated Asp-tRNA(Asn) or Glu-tRNA(Gln) in organisms which lack either or both of asparaginyl-tRNA or glutaminyl-tRNA synthetases. The reaction takes place in the presence of glutamine and ATP through an activated phospho-Asp-tRNA(Asn) or phospho-Glu-tRNA(Gln).</text>
</comment>
<dbReference type="GO" id="GO:0070681">
    <property type="term" value="P:glutaminyl-tRNAGln biosynthesis via transamidation"/>
    <property type="evidence" value="ECO:0007669"/>
    <property type="project" value="TreeGrafter"/>
</dbReference>
<dbReference type="SUPFAM" id="SSF141000">
    <property type="entry name" value="Glu-tRNAGln amidotransferase C subunit"/>
    <property type="match status" value="1"/>
</dbReference>
<evidence type="ECO:0000313" key="3">
    <source>
        <dbReference type="Proteomes" id="UP000664398"/>
    </source>
</evidence>
<gene>
    <name evidence="1 2" type="primary">gatC</name>
    <name evidence="2" type="ORF">J4H91_12315</name>
</gene>
<dbReference type="InterPro" id="IPR036113">
    <property type="entry name" value="Asp/Glu-ADT_sf_sub_c"/>
</dbReference>
<comment type="catalytic activity">
    <reaction evidence="1">
        <text>L-glutamyl-tRNA(Gln) + L-glutamine + ATP + H2O = L-glutaminyl-tRNA(Gln) + L-glutamate + ADP + phosphate + H(+)</text>
        <dbReference type="Rhea" id="RHEA:17521"/>
        <dbReference type="Rhea" id="RHEA-COMP:9681"/>
        <dbReference type="Rhea" id="RHEA-COMP:9684"/>
        <dbReference type="ChEBI" id="CHEBI:15377"/>
        <dbReference type="ChEBI" id="CHEBI:15378"/>
        <dbReference type="ChEBI" id="CHEBI:29985"/>
        <dbReference type="ChEBI" id="CHEBI:30616"/>
        <dbReference type="ChEBI" id="CHEBI:43474"/>
        <dbReference type="ChEBI" id="CHEBI:58359"/>
        <dbReference type="ChEBI" id="CHEBI:78520"/>
        <dbReference type="ChEBI" id="CHEBI:78521"/>
        <dbReference type="ChEBI" id="CHEBI:456216"/>
    </reaction>
</comment>
<evidence type="ECO:0000256" key="1">
    <source>
        <dbReference type="HAMAP-Rule" id="MF_00122"/>
    </source>
</evidence>
<dbReference type="EMBL" id="JAGDYL010000024">
    <property type="protein sequence ID" value="MBO1806089.1"/>
    <property type="molecule type" value="Genomic_DNA"/>
</dbReference>
<keyword evidence="3" id="KW-1185">Reference proteome</keyword>
<keyword evidence="1" id="KW-0547">Nucleotide-binding</keyword>
<reference evidence="2" key="1">
    <citation type="submission" date="2021-03" db="EMBL/GenBank/DDBJ databases">
        <title>Leucobacter chromiisoli sp. nov., isolated from chromium-containing soil of chemical plant.</title>
        <authorList>
            <person name="Xu Z."/>
        </authorList>
    </citation>
    <scope>NUCLEOTIDE SEQUENCE</scope>
    <source>
        <strain evidence="2">A2</strain>
    </source>
</reference>
<dbReference type="Proteomes" id="UP000664398">
    <property type="component" value="Unassembled WGS sequence"/>
</dbReference>
<keyword evidence="1" id="KW-0067">ATP-binding</keyword>
<accession>A0A939LWJ1</accession>
<dbReference type="EC" id="6.3.5.-" evidence="1"/>
<dbReference type="RefSeq" id="WP_208046560.1">
    <property type="nucleotide sequence ID" value="NZ_JAGDYL010000024.1"/>
</dbReference>
<comment type="caution">
    <text evidence="2">The sequence shown here is derived from an EMBL/GenBank/DDBJ whole genome shotgun (WGS) entry which is preliminary data.</text>
</comment>
<proteinExistence type="inferred from homology"/>
<comment type="similarity">
    <text evidence="1">Belongs to the GatC family.</text>
</comment>
<organism evidence="2 3">
    <name type="scientific">Leucobacter ruminantium</name>
    <dbReference type="NCBI Taxonomy" id="1289170"/>
    <lineage>
        <taxon>Bacteria</taxon>
        <taxon>Bacillati</taxon>
        <taxon>Actinomycetota</taxon>
        <taxon>Actinomycetes</taxon>
        <taxon>Micrococcales</taxon>
        <taxon>Microbacteriaceae</taxon>
        <taxon>Leucobacter</taxon>
    </lineage>
</organism>
<dbReference type="Gene3D" id="1.10.20.60">
    <property type="entry name" value="Glu-tRNAGln amidotransferase C subunit, N-terminal domain"/>
    <property type="match status" value="1"/>
</dbReference>
<comment type="subunit">
    <text evidence="1">Heterotrimer of A, B and C subunits.</text>
</comment>
<dbReference type="Pfam" id="PF02686">
    <property type="entry name" value="GatC"/>
    <property type="match status" value="1"/>
</dbReference>